<dbReference type="SUPFAM" id="SSF103107">
    <property type="entry name" value="Hypothetical protein c14orf129, hspc210"/>
    <property type="match status" value="1"/>
</dbReference>
<sequence>MSDQVLDAENWKVEANAVAKDIENHVKSVVVLDDGTDECVYFNLTTLEGRDFCIELSASGFRVAGTKHSDKTSDNDDYFETPYGLLNQISELFHQSFGNELLSKLNNLKST</sequence>
<dbReference type="EMBL" id="QDEB01079544">
    <property type="protein sequence ID" value="RZC34480.1"/>
    <property type="molecule type" value="Genomic_DNA"/>
</dbReference>
<dbReference type="PANTHER" id="PTHR12490:SF4">
    <property type="entry name" value="GSK3B-INTERACTING PROTEIN"/>
    <property type="match status" value="1"/>
</dbReference>
<evidence type="ECO:0000313" key="3">
    <source>
        <dbReference type="EMBL" id="RZC34480.1"/>
    </source>
</evidence>
<dbReference type="GO" id="GO:0005737">
    <property type="term" value="C:cytoplasm"/>
    <property type="evidence" value="ECO:0007669"/>
    <property type="project" value="TreeGrafter"/>
</dbReference>
<reference evidence="3 4" key="1">
    <citation type="submission" date="2017-03" db="EMBL/GenBank/DDBJ databases">
        <title>Genome of the blue death feigning beetle - Asbolus verrucosus.</title>
        <authorList>
            <person name="Rider S.D."/>
        </authorList>
    </citation>
    <scope>NUCLEOTIDE SEQUENCE [LARGE SCALE GENOMIC DNA]</scope>
    <source>
        <strain evidence="3">Butters</strain>
        <tissue evidence="3">Head and leg muscle</tissue>
    </source>
</reference>
<dbReference type="GO" id="GO:0051018">
    <property type="term" value="F:protein kinase A binding"/>
    <property type="evidence" value="ECO:0007669"/>
    <property type="project" value="TreeGrafter"/>
</dbReference>
<evidence type="ECO:0000259" key="2">
    <source>
        <dbReference type="Pfam" id="PF05303"/>
    </source>
</evidence>
<protein>
    <submittedName>
        <fullName evidence="3">DUF727 domain containing protein</fullName>
    </submittedName>
</protein>
<dbReference type="InterPro" id="IPR007967">
    <property type="entry name" value="GSKIP_dom"/>
</dbReference>
<dbReference type="AlphaFoldDB" id="A0A482VP26"/>
<dbReference type="STRING" id="1661398.A0A482VP26"/>
<gene>
    <name evidence="3" type="ORF">BDFB_004740</name>
</gene>
<dbReference type="Gene3D" id="3.30.2280.10">
    <property type="entry name" value="Hypothetical protein (hspc210)"/>
    <property type="match status" value="1"/>
</dbReference>
<evidence type="ECO:0000313" key="4">
    <source>
        <dbReference type="Proteomes" id="UP000292052"/>
    </source>
</evidence>
<keyword evidence="4" id="KW-1185">Reference proteome</keyword>
<accession>A0A482VP26</accession>
<dbReference type="InterPro" id="IPR023231">
    <property type="entry name" value="GSKIP_dom_sf"/>
</dbReference>
<feature type="domain" description="GSKIP" evidence="2">
    <location>
        <begin position="13"/>
        <end position="108"/>
    </location>
</feature>
<organism evidence="3 4">
    <name type="scientific">Asbolus verrucosus</name>
    <name type="common">Desert ironclad beetle</name>
    <dbReference type="NCBI Taxonomy" id="1661398"/>
    <lineage>
        <taxon>Eukaryota</taxon>
        <taxon>Metazoa</taxon>
        <taxon>Ecdysozoa</taxon>
        <taxon>Arthropoda</taxon>
        <taxon>Hexapoda</taxon>
        <taxon>Insecta</taxon>
        <taxon>Pterygota</taxon>
        <taxon>Neoptera</taxon>
        <taxon>Endopterygota</taxon>
        <taxon>Coleoptera</taxon>
        <taxon>Polyphaga</taxon>
        <taxon>Cucujiformia</taxon>
        <taxon>Tenebrionidae</taxon>
        <taxon>Pimeliinae</taxon>
        <taxon>Asbolus</taxon>
    </lineage>
</organism>
<evidence type="ECO:0000256" key="1">
    <source>
        <dbReference type="ARBA" id="ARBA00009571"/>
    </source>
</evidence>
<proteinExistence type="inferred from homology"/>
<dbReference type="InterPro" id="IPR037395">
    <property type="entry name" value="GSKIP"/>
</dbReference>
<dbReference type="OrthoDB" id="5804279at2759"/>
<comment type="caution">
    <text evidence="3">The sequence shown here is derived from an EMBL/GenBank/DDBJ whole genome shotgun (WGS) entry which is preliminary data.</text>
</comment>
<dbReference type="Proteomes" id="UP000292052">
    <property type="component" value="Unassembled WGS sequence"/>
</dbReference>
<dbReference type="PANTHER" id="PTHR12490">
    <property type="entry name" value="GSK3B-INTERACTING PROTEIN"/>
    <property type="match status" value="1"/>
</dbReference>
<dbReference type="GO" id="GO:0019207">
    <property type="term" value="F:kinase regulator activity"/>
    <property type="evidence" value="ECO:0007669"/>
    <property type="project" value="TreeGrafter"/>
</dbReference>
<name>A0A482VP26_ASBVE</name>
<dbReference type="GO" id="GO:0060828">
    <property type="term" value="P:regulation of canonical Wnt signaling pathway"/>
    <property type="evidence" value="ECO:0007669"/>
    <property type="project" value="InterPro"/>
</dbReference>
<comment type="similarity">
    <text evidence="1">Belongs to the GSKIP family.</text>
</comment>
<dbReference type="Pfam" id="PF05303">
    <property type="entry name" value="GSKIP_dom"/>
    <property type="match status" value="1"/>
</dbReference>